<organism evidence="4 5">
    <name type="scientific">Sinomicrobium weinanense</name>
    <dbReference type="NCBI Taxonomy" id="2842200"/>
    <lineage>
        <taxon>Bacteria</taxon>
        <taxon>Pseudomonadati</taxon>
        <taxon>Bacteroidota</taxon>
        <taxon>Flavobacteriia</taxon>
        <taxon>Flavobacteriales</taxon>
        <taxon>Flavobacteriaceae</taxon>
        <taxon>Sinomicrobium</taxon>
    </lineage>
</organism>
<protein>
    <submittedName>
        <fullName evidence="4">Histidine kinase</fullName>
    </submittedName>
</protein>
<keyword evidence="4" id="KW-0418">Kinase</keyword>
<evidence type="ECO:0000313" key="4">
    <source>
        <dbReference type="EMBL" id="MBC9796399.1"/>
    </source>
</evidence>
<keyword evidence="4" id="KW-0808">Transferase</keyword>
<proteinExistence type="predicted"/>
<dbReference type="Pfam" id="PF06580">
    <property type="entry name" value="His_kinase"/>
    <property type="match status" value="1"/>
</dbReference>
<dbReference type="Gene3D" id="3.30.565.10">
    <property type="entry name" value="Histidine kinase-like ATPase, C-terminal domain"/>
    <property type="match status" value="1"/>
</dbReference>
<dbReference type="InterPro" id="IPR010559">
    <property type="entry name" value="Sig_transdc_His_kin_internal"/>
</dbReference>
<reference evidence="4 5" key="1">
    <citation type="submission" date="2020-09" db="EMBL/GenBank/DDBJ databases">
        <title>Sinomicrobium weinanense sp. nov., a halophilic bacteria isolated from saline-alkali soil.</title>
        <authorList>
            <person name="Wu P."/>
            <person name="Ren H."/>
            <person name="Mei Y."/>
            <person name="Liang Y."/>
            <person name="Chen Z."/>
        </authorList>
    </citation>
    <scope>NUCLEOTIDE SEQUENCE [LARGE SCALE GENOMIC DNA]</scope>
    <source>
        <strain evidence="4 5">FJxs</strain>
    </source>
</reference>
<evidence type="ECO:0000313" key="5">
    <source>
        <dbReference type="Proteomes" id="UP000653730"/>
    </source>
</evidence>
<gene>
    <name evidence="4" type="ORF">IBL28_10490</name>
</gene>
<feature type="transmembrane region" description="Helical" evidence="2">
    <location>
        <begin position="107"/>
        <end position="128"/>
    </location>
</feature>
<keyword evidence="1" id="KW-0175">Coiled coil</keyword>
<feature type="transmembrane region" description="Helical" evidence="2">
    <location>
        <begin position="12"/>
        <end position="29"/>
    </location>
</feature>
<dbReference type="AlphaFoldDB" id="A0A926JS74"/>
<dbReference type="PANTHER" id="PTHR34220:SF7">
    <property type="entry name" value="SENSOR HISTIDINE KINASE YPDA"/>
    <property type="match status" value="1"/>
</dbReference>
<dbReference type="Proteomes" id="UP000653730">
    <property type="component" value="Unassembled WGS sequence"/>
</dbReference>
<keyword evidence="5" id="KW-1185">Reference proteome</keyword>
<feature type="transmembrane region" description="Helical" evidence="2">
    <location>
        <begin position="41"/>
        <end position="62"/>
    </location>
</feature>
<dbReference type="InterPro" id="IPR050640">
    <property type="entry name" value="Bact_2-comp_sensor_kinase"/>
</dbReference>
<evidence type="ECO:0000259" key="3">
    <source>
        <dbReference type="Pfam" id="PF06580"/>
    </source>
</evidence>
<dbReference type="InterPro" id="IPR036890">
    <property type="entry name" value="HATPase_C_sf"/>
</dbReference>
<feature type="coiled-coil region" evidence="1">
    <location>
        <begin position="128"/>
        <end position="155"/>
    </location>
</feature>
<feature type="transmembrane region" description="Helical" evidence="2">
    <location>
        <begin position="69"/>
        <end position="87"/>
    </location>
</feature>
<accession>A0A926JS74</accession>
<dbReference type="GO" id="GO:0016020">
    <property type="term" value="C:membrane"/>
    <property type="evidence" value="ECO:0007669"/>
    <property type="project" value="InterPro"/>
</dbReference>
<name>A0A926JS74_9FLAO</name>
<dbReference type="EMBL" id="JACVDC010000026">
    <property type="protein sequence ID" value="MBC9796399.1"/>
    <property type="molecule type" value="Genomic_DNA"/>
</dbReference>
<evidence type="ECO:0000256" key="1">
    <source>
        <dbReference type="SAM" id="Coils"/>
    </source>
</evidence>
<keyword evidence="2" id="KW-0812">Transmembrane</keyword>
<keyword evidence="2" id="KW-0472">Membrane</keyword>
<evidence type="ECO:0000256" key="2">
    <source>
        <dbReference type="SAM" id="Phobius"/>
    </source>
</evidence>
<dbReference type="PANTHER" id="PTHR34220">
    <property type="entry name" value="SENSOR HISTIDINE KINASE YPDA"/>
    <property type="match status" value="1"/>
</dbReference>
<feature type="domain" description="Signal transduction histidine kinase internal region" evidence="3">
    <location>
        <begin position="147"/>
        <end position="225"/>
    </location>
</feature>
<dbReference type="GO" id="GO:0000155">
    <property type="term" value="F:phosphorelay sensor kinase activity"/>
    <property type="evidence" value="ECO:0007669"/>
    <property type="project" value="InterPro"/>
</dbReference>
<comment type="caution">
    <text evidence="4">The sequence shown here is derived from an EMBL/GenBank/DDBJ whole genome shotgun (WGS) entry which is preliminary data.</text>
</comment>
<keyword evidence="2" id="KW-1133">Transmembrane helix</keyword>
<dbReference type="SUPFAM" id="SSF55874">
    <property type="entry name" value="ATPase domain of HSP90 chaperone/DNA topoisomerase II/histidine kinase"/>
    <property type="match status" value="1"/>
</dbReference>
<sequence>MAFPLKSKYTTPLLHGIIWCGIMVLPFIIRSPDGNVFPPAFTLIANIIHLGLFYFNALYLFPKLMNRKWWWLYIISAFVLIASIFQIKSLLLRLLAPPEVVVLEYTNALIGSPIILFFIVSIIYRIVADRINYEKRLKEREAEQLSTELKFLRSQISPHFLFNVLNNMVSMARHKSDRLEPSLIRLAGLMRYMLYESEARKVPLAHEIDYLKSYIELQKMRFEDHVKVTTDIDYEDHSETIEPMLLIPFVENAFKHGVTWVDQPFIHIELHVKKAALHFSVKNKFSMDEELSKDKDSGIGLANIQTRLQLLYPGKYKLTINNSDGIFYTHLILPLT</sequence>